<reference evidence="4 5" key="1">
    <citation type="submission" date="2023-05" db="EMBL/GenBank/DDBJ databases">
        <title>Flavobacterium sedimenti sp. nov., isolated from the sediment.</title>
        <authorList>
            <person name="Wu N."/>
        </authorList>
    </citation>
    <scope>NUCLEOTIDE SEQUENCE [LARGE SCALE GENOMIC DNA]</scope>
    <source>
        <strain evidence="4 5">YZ-48</strain>
    </source>
</reference>
<dbReference type="EMBL" id="JASGBP010000003">
    <property type="protein sequence ID" value="MDI9257184.1"/>
    <property type="molecule type" value="Genomic_DNA"/>
</dbReference>
<evidence type="ECO:0000313" key="5">
    <source>
        <dbReference type="Proteomes" id="UP001230035"/>
    </source>
</evidence>
<sequence length="310" mass="33859">MKNIYLTLSVFLLTAASLEAQVVNGNFENIKPNFLPSNWGMNFTQEVSLDTETGESVADEILYTWCIPSLVYASFEPQSGQYAMEISNAYNVTKNEVITGSATIFSDETQDAPGWNAGIPVAPGANVSMLGFYYKFMPAGDDIAEATIKVLNNQGVEIGVATIDIAGTNDFYEYIYMPINYSGSVSPAFMTITFNMAKEGTTPTFGSRLIVDNVVTNFAALGLDETPNENEFKMYPTVTESELNIIPGNLGEQSVAYKIINTQGKVVKMNTINEASSYIYTMDVSDLSAGVYFLHAESNSGSILKKFIKK</sequence>
<gene>
    <name evidence="4" type="ORF">QHT84_07130</name>
</gene>
<evidence type="ECO:0000313" key="4">
    <source>
        <dbReference type="EMBL" id="MDI9257184.1"/>
    </source>
</evidence>
<feature type="chain" id="PRO_5045683335" evidence="2">
    <location>
        <begin position="21"/>
        <end position="310"/>
    </location>
</feature>
<evidence type="ECO:0000256" key="1">
    <source>
        <dbReference type="ARBA" id="ARBA00022729"/>
    </source>
</evidence>
<comment type="caution">
    <text evidence="4">The sequence shown here is derived from an EMBL/GenBank/DDBJ whole genome shotgun (WGS) entry which is preliminary data.</text>
</comment>
<organism evidence="4 5">
    <name type="scientific">Flavobacterium sedimenticola</name>
    <dbReference type="NCBI Taxonomy" id="3043286"/>
    <lineage>
        <taxon>Bacteria</taxon>
        <taxon>Pseudomonadati</taxon>
        <taxon>Bacteroidota</taxon>
        <taxon>Flavobacteriia</taxon>
        <taxon>Flavobacteriales</taxon>
        <taxon>Flavobacteriaceae</taxon>
        <taxon>Flavobacterium</taxon>
    </lineage>
</organism>
<name>A0ABT6XQ19_9FLAO</name>
<dbReference type="Proteomes" id="UP001230035">
    <property type="component" value="Unassembled WGS sequence"/>
</dbReference>
<feature type="signal peptide" evidence="2">
    <location>
        <begin position="1"/>
        <end position="20"/>
    </location>
</feature>
<dbReference type="RefSeq" id="WP_283238867.1">
    <property type="nucleotide sequence ID" value="NZ_JASGBP010000003.1"/>
</dbReference>
<accession>A0ABT6XQ19</accession>
<keyword evidence="1 2" id="KW-0732">Signal</keyword>
<feature type="domain" description="Secretion system C-terminal sorting" evidence="3">
    <location>
        <begin position="234"/>
        <end position="308"/>
    </location>
</feature>
<keyword evidence="5" id="KW-1185">Reference proteome</keyword>
<dbReference type="Pfam" id="PF18962">
    <property type="entry name" value="Por_Secre_tail"/>
    <property type="match status" value="1"/>
</dbReference>
<proteinExistence type="predicted"/>
<dbReference type="NCBIfam" id="TIGR04183">
    <property type="entry name" value="Por_Secre_tail"/>
    <property type="match status" value="1"/>
</dbReference>
<evidence type="ECO:0000256" key="2">
    <source>
        <dbReference type="SAM" id="SignalP"/>
    </source>
</evidence>
<protein>
    <submittedName>
        <fullName evidence="4">T9SS type A sorting domain-containing protein</fullName>
    </submittedName>
</protein>
<dbReference type="InterPro" id="IPR026444">
    <property type="entry name" value="Secre_tail"/>
</dbReference>
<evidence type="ECO:0000259" key="3">
    <source>
        <dbReference type="Pfam" id="PF18962"/>
    </source>
</evidence>